<evidence type="ECO:0000256" key="1">
    <source>
        <dbReference type="ARBA" id="ARBA00023015"/>
    </source>
</evidence>
<dbReference type="PANTHER" id="PTHR47506">
    <property type="entry name" value="TRANSCRIPTIONAL REGULATORY PROTEIN"/>
    <property type="match status" value="1"/>
</dbReference>
<dbReference type="InterPro" id="IPR036271">
    <property type="entry name" value="Tet_transcr_reg_TetR-rel_C_sf"/>
</dbReference>
<dbReference type="InterPro" id="IPR001647">
    <property type="entry name" value="HTH_TetR"/>
</dbReference>
<evidence type="ECO:0000313" key="6">
    <source>
        <dbReference type="EMBL" id="TGK00988.1"/>
    </source>
</evidence>
<proteinExistence type="predicted"/>
<dbReference type="RefSeq" id="WP_135589011.1">
    <property type="nucleotide sequence ID" value="NZ_RQEP01000018.1"/>
</dbReference>
<evidence type="ECO:0000256" key="2">
    <source>
        <dbReference type="ARBA" id="ARBA00023125"/>
    </source>
</evidence>
<evidence type="ECO:0000259" key="5">
    <source>
        <dbReference type="PROSITE" id="PS50977"/>
    </source>
</evidence>
<reference evidence="6" key="1">
    <citation type="journal article" date="2019" name="PLoS Negl. Trop. Dis.">
        <title>Revisiting the worldwide diversity of Leptospira species in the environment.</title>
        <authorList>
            <person name="Vincent A.T."/>
            <person name="Schiettekatte O."/>
            <person name="Bourhy P."/>
            <person name="Veyrier F.J."/>
            <person name="Picardeau M."/>
        </authorList>
    </citation>
    <scope>NUCLEOTIDE SEQUENCE [LARGE SCALE GENOMIC DNA]</scope>
    <source>
        <strain evidence="6">SSS9</strain>
    </source>
</reference>
<evidence type="ECO:0000313" key="7">
    <source>
        <dbReference type="Proteomes" id="UP000297453"/>
    </source>
</evidence>
<dbReference type="Gene3D" id="1.10.357.10">
    <property type="entry name" value="Tetracycline Repressor, domain 2"/>
    <property type="match status" value="1"/>
</dbReference>
<dbReference type="InterPro" id="IPR009057">
    <property type="entry name" value="Homeodomain-like_sf"/>
</dbReference>
<dbReference type="PANTHER" id="PTHR47506:SF6">
    <property type="entry name" value="HTH-TYPE TRANSCRIPTIONAL REPRESSOR NEMR"/>
    <property type="match status" value="1"/>
</dbReference>
<dbReference type="EMBL" id="RQEP01000018">
    <property type="protein sequence ID" value="TGK00988.1"/>
    <property type="molecule type" value="Genomic_DNA"/>
</dbReference>
<keyword evidence="2 4" id="KW-0238">DNA-binding</keyword>
<dbReference type="OrthoDB" id="9812484at2"/>
<dbReference type="Proteomes" id="UP000297453">
    <property type="component" value="Unassembled WGS sequence"/>
</dbReference>
<organism evidence="6 7">
    <name type="scientific">Leptospira semungkisensis</name>
    <dbReference type="NCBI Taxonomy" id="2484985"/>
    <lineage>
        <taxon>Bacteria</taxon>
        <taxon>Pseudomonadati</taxon>
        <taxon>Spirochaetota</taxon>
        <taxon>Spirochaetia</taxon>
        <taxon>Leptospirales</taxon>
        <taxon>Leptospiraceae</taxon>
        <taxon>Leptospira</taxon>
    </lineage>
</organism>
<evidence type="ECO:0000256" key="3">
    <source>
        <dbReference type="ARBA" id="ARBA00023163"/>
    </source>
</evidence>
<gene>
    <name evidence="6" type="ORF">EHO59_13800</name>
</gene>
<dbReference type="SUPFAM" id="SSF46689">
    <property type="entry name" value="Homeodomain-like"/>
    <property type="match status" value="1"/>
</dbReference>
<protein>
    <submittedName>
        <fullName evidence="6">TetR family transcriptional regulator</fullName>
    </submittedName>
</protein>
<name>A0A4R9FQL3_9LEPT</name>
<keyword evidence="7" id="KW-1185">Reference proteome</keyword>
<dbReference type="SUPFAM" id="SSF48498">
    <property type="entry name" value="Tetracyclin repressor-like, C-terminal domain"/>
    <property type="match status" value="1"/>
</dbReference>
<dbReference type="GO" id="GO:0003677">
    <property type="term" value="F:DNA binding"/>
    <property type="evidence" value="ECO:0007669"/>
    <property type="project" value="UniProtKB-UniRule"/>
</dbReference>
<evidence type="ECO:0000256" key="4">
    <source>
        <dbReference type="PROSITE-ProRule" id="PRU00335"/>
    </source>
</evidence>
<accession>A0A4R9FQL3</accession>
<feature type="DNA-binding region" description="H-T-H motif" evidence="4">
    <location>
        <begin position="32"/>
        <end position="51"/>
    </location>
</feature>
<dbReference type="PROSITE" id="PS50977">
    <property type="entry name" value="HTH_TETR_2"/>
    <property type="match status" value="1"/>
</dbReference>
<sequence length="196" mass="21967">MRISQSDVIAQKEHILEVGTNLIRSLGFTGAGVAQICQAASIPKGSFYNYFPGKSEFAIEALELYSKDALAECHKYLDNKELSPKERILQMFKNRIDSEKKLLKKNISCLGNMLGQNVLNDDKQIIEGLRKLYNGMSSILADTLSEIYDSKNARTWAAFLEQSWRGAMLAARATHSTQPLDIFIQTLGKILDEGEF</sequence>
<feature type="domain" description="HTH tetR-type" evidence="5">
    <location>
        <begin position="9"/>
        <end position="69"/>
    </location>
</feature>
<keyword evidence="1" id="KW-0805">Transcription regulation</keyword>
<keyword evidence="3" id="KW-0804">Transcription</keyword>
<dbReference type="AlphaFoldDB" id="A0A4R9FQL3"/>
<comment type="caution">
    <text evidence="6">The sequence shown here is derived from an EMBL/GenBank/DDBJ whole genome shotgun (WGS) entry which is preliminary data.</text>
</comment>
<dbReference type="Pfam" id="PF00440">
    <property type="entry name" value="TetR_N"/>
    <property type="match status" value="1"/>
</dbReference>